<reference evidence="17" key="1">
    <citation type="submission" date="2022-10" db="EMBL/GenBank/DDBJ databases">
        <title>Tapping the CABI collections for fungal endophytes: first genome assemblies for Collariella, Neodidymelliopsis, Ascochyta clinopodiicola, Didymella pomorum, Didymosphaeria variabile, Neocosmospora piperis and Neocucurbitaria cava.</title>
        <authorList>
            <person name="Hill R."/>
        </authorList>
    </citation>
    <scope>NUCLEOTIDE SEQUENCE</scope>
    <source>
        <strain evidence="17">IMI 356815</strain>
    </source>
</reference>
<sequence>MRTRDENQVPGSKINKNFGQLLKKSVQASSVRSQATIGTSIFTMKLSHFLACSLASLASASAVALENDIPVGASITLPRSSSLLPRLPWSNEKHRKDNWGNRVEKDRKKITIRASKNDRDDISADFLWALRKANHGGLVHLQKGKKYVIGKKLDLTFLKDVYVRLDGELKFTNDIEYWQANNFYYDFQKSITFWVWGGKDVKIYGSGVLNGNGQAWWDGFSGAEILDPNNKYYRPILFLTDNATNIEVSGLHLKDSPCWTTFFVRTKNVVFDDVYIDAVSTNASTLPKNTDGFDSLNVDGLTVTNTRVNVGDDCFSPKPNTTNIFVKNLWCNGTHGVSMGSIGQYPGVKDYISNAWIENVTLLNGQNGARLKAWAGPNVGYGYIDNITYKDIHIENTDAPVVLDQCYFNINETTCAAYPSQVNITNVKFLNVSGTSSGKNGRVVADLTCSPGATCNGIHLEDINLTSPAGSPAQIVCDNIEGDIGVDCIPASEADD</sequence>
<dbReference type="GO" id="GO:0047911">
    <property type="term" value="F:galacturan 1,4-alpha-galacturonidase activity"/>
    <property type="evidence" value="ECO:0007669"/>
    <property type="project" value="UniProtKB-EC"/>
</dbReference>
<evidence type="ECO:0000256" key="14">
    <source>
        <dbReference type="ARBA" id="ARBA00042261"/>
    </source>
</evidence>
<keyword evidence="18" id="KW-1185">Reference proteome</keyword>
<comment type="subcellular location">
    <subcellularLocation>
        <location evidence="1">Secreted</location>
    </subcellularLocation>
</comment>
<dbReference type="Pfam" id="PF00295">
    <property type="entry name" value="Glyco_hydro_28"/>
    <property type="match status" value="1"/>
</dbReference>
<evidence type="ECO:0000256" key="5">
    <source>
        <dbReference type="ARBA" id="ARBA00022737"/>
    </source>
</evidence>
<gene>
    <name evidence="17" type="ORF">N0V89_007130</name>
</gene>
<keyword evidence="6 16" id="KW-0378">Hydrolase</keyword>
<evidence type="ECO:0000256" key="7">
    <source>
        <dbReference type="ARBA" id="ARBA00023157"/>
    </source>
</evidence>
<dbReference type="GeneID" id="80910660"/>
<dbReference type="PANTHER" id="PTHR31736">
    <property type="match status" value="1"/>
</dbReference>
<proteinExistence type="inferred from homology"/>
<evidence type="ECO:0000256" key="16">
    <source>
        <dbReference type="RuleBase" id="RU361169"/>
    </source>
</evidence>
<protein>
    <recommendedName>
        <fullName evidence="12">galacturonan 1,4-alpha-galacturonidase</fullName>
        <ecNumber evidence="12">3.2.1.67</ecNumber>
    </recommendedName>
    <alternativeName>
        <fullName evidence="13">Galacturan 1,4-alpha-galacturonidase B</fullName>
    </alternativeName>
    <alternativeName>
        <fullName evidence="14">Poly(1,4-alpha-D-galacturonide)galacturonohydrolase B</fullName>
    </alternativeName>
</protein>
<name>A0A9W8XK99_9PLEO</name>
<dbReference type="InterPro" id="IPR012334">
    <property type="entry name" value="Pectin_lyas_fold"/>
</dbReference>
<evidence type="ECO:0000256" key="11">
    <source>
        <dbReference type="ARBA" id="ARBA00037312"/>
    </source>
</evidence>
<evidence type="ECO:0000313" key="17">
    <source>
        <dbReference type="EMBL" id="KAJ4351786.1"/>
    </source>
</evidence>
<keyword evidence="8" id="KW-0325">Glycoprotein</keyword>
<comment type="catalytic activity">
    <reaction evidence="15">
        <text>[(1-&gt;4)-alpha-D-galacturonosyl](n) + H2O = alpha-D-galacturonate + [(1-&gt;4)-alpha-D-galacturonosyl](n-1)</text>
        <dbReference type="Rhea" id="RHEA:14117"/>
        <dbReference type="Rhea" id="RHEA-COMP:14570"/>
        <dbReference type="Rhea" id="RHEA-COMP:14572"/>
        <dbReference type="ChEBI" id="CHEBI:15377"/>
        <dbReference type="ChEBI" id="CHEBI:58658"/>
        <dbReference type="ChEBI" id="CHEBI:140523"/>
        <dbReference type="EC" id="3.2.1.67"/>
    </reaction>
</comment>
<evidence type="ECO:0000256" key="3">
    <source>
        <dbReference type="ARBA" id="ARBA00022525"/>
    </source>
</evidence>
<dbReference type="GO" id="GO:0005975">
    <property type="term" value="P:carbohydrate metabolic process"/>
    <property type="evidence" value="ECO:0007669"/>
    <property type="project" value="InterPro"/>
</dbReference>
<evidence type="ECO:0000256" key="10">
    <source>
        <dbReference type="ARBA" id="ARBA00023316"/>
    </source>
</evidence>
<dbReference type="EMBL" id="JAPEUX010000005">
    <property type="protein sequence ID" value="KAJ4351786.1"/>
    <property type="molecule type" value="Genomic_DNA"/>
</dbReference>
<evidence type="ECO:0000256" key="4">
    <source>
        <dbReference type="ARBA" id="ARBA00022729"/>
    </source>
</evidence>
<organism evidence="17 18">
    <name type="scientific">Didymosphaeria variabile</name>
    <dbReference type="NCBI Taxonomy" id="1932322"/>
    <lineage>
        <taxon>Eukaryota</taxon>
        <taxon>Fungi</taxon>
        <taxon>Dikarya</taxon>
        <taxon>Ascomycota</taxon>
        <taxon>Pezizomycotina</taxon>
        <taxon>Dothideomycetes</taxon>
        <taxon>Pleosporomycetidae</taxon>
        <taxon>Pleosporales</taxon>
        <taxon>Massarineae</taxon>
        <taxon>Didymosphaeriaceae</taxon>
        <taxon>Didymosphaeria</taxon>
    </lineage>
</organism>
<dbReference type="OrthoDB" id="187139at2759"/>
<keyword evidence="5" id="KW-0677">Repeat</keyword>
<comment type="function">
    <text evidence="11">Specific in hydrolyzing the terminal glycosidic bond of polygalacturonic acid and oligogalacturonates.</text>
</comment>
<keyword evidence="7" id="KW-1015">Disulfide bond</keyword>
<dbReference type="SUPFAM" id="SSF51126">
    <property type="entry name" value="Pectin lyase-like"/>
    <property type="match status" value="1"/>
</dbReference>
<comment type="similarity">
    <text evidence="2 16">Belongs to the glycosyl hydrolase 28 family.</text>
</comment>
<evidence type="ECO:0000256" key="1">
    <source>
        <dbReference type="ARBA" id="ARBA00004613"/>
    </source>
</evidence>
<evidence type="ECO:0000256" key="6">
    <source>
        <dbReference type="ARBA" id="ARBA00022801"/>
    </source>
</evidence>
<dbReference type="GO" id="GO:0005576">
    <property type="term" value="C:extracellular region"/>
    <property type="evidence" value="ECO:0007669"/>
    <property type="project" value="UniProtKB-SubCell"/>
</dbReference>
<evidence type="ECO:0000256" key="2">
    <source>
        <dbReference type="ARBA" id="ARBA00008834"/>
    </source>
</evidence>
<dbReference type="FunFam" id="2.160.20.10:FF:000040">
    <property type="entry name" value="Probable exopolygalacturonase B"/>
    <property type="match status" value="1"/>
</dbReference>
<dbReference type="RefSeq" id="XP_056070142.1">
    <property type="nucleotide sequence ID" value="XM_056215895.1"/>
</dbReference>
<evidence type="ECO:0000313" key="18">
    <source>
        <dbReference type="Proteomes" id="UP001140513"/>
    </source>
</evidence>
<keyword evidence="3" id="KW-0964">Secreted</keyword>
<evidence type="ECO:0000256" key="15">
    <source>
        <dbReference type="ARBA" id="ARBA00048766"/>
    </source>
</evidence>
<keyword evidence="10" id="KW-0961">Cell wall biogenesis/degradation</keyword>
<dbReference type="EC" id="3.2.1.67" evidence="12"/>
<dbReference type="InterPro" id="IPR011050">
    <property type="entry name" value="Pectin_lyase_fold/virulence"/>
</dbReference>
<keyword evidence="9 16" id="KW-0326">Glycosidase</keyword>
<dbReference type="Gene3D" id="2.160.20.10">
    <property type="entry name" value="Single-stranded right-handed beta-helix, Pectin lyase-like"/>
    <property type="match status" value="1"/>
</dbReference>
<accession>A0A9W8XK99</accession>
<evidence type="ECO:0000256" key="12">
    <source>
        <dbReference type="ARBA" id="ARBA00038933"/>
    </source>
</evidence>
<keyword evidence="4" id="KW-0732">Signal</keyword>
<evidence type="ECO:0000256" key="13">
    <source>
        <dbReference type="ARBA" id="ARBA00041473"/>
    </source>
</evidence>
<dbReference type="AlphaFoldDB" id="A0A9W8XK99"/>
<comment type="caution">
    <text evidence="17">The sequence shown here is derived from an EMBL/GenBank/DDBJ whole genome shotgun (WGS) entry which is preliminary data.</text>
</comment>
<dbReference type="PANTHER" id="PTHR31736:SF6">
    <property type="entry name" value="EXOPOLYGALACTURONASE B-RELATED"/>
    <property type="match status" value="1"/>
</dbReference>
<dbReference type="InterPro" id="IPR000743">
    <property type="entry name" value="Glyco_hydro_28"/>
</dbReference>
<evidence type="ECO:0000256" key="9">
    <source>
        <dbReference type="ARBA" id="ARBA00023295"/>
    </source>
</evidence>
<dbReference type="Proteomes" id="UP001140513">
    <property type="component" value="Unassembled WGS sequence"/>
</dbReference>
<dbReference type="GO" id="GO:0004650">
    <property type="term" value="F:polygalacturonase activity"/>
    <property type="evidence" value="ECO:0007669"/>
    <property type="project" value="InterPro"/>
</dbReference>
<evidence type="ECO:0000256" key="8">
    <source>
        <dbReference type="ARBA" id="ARBA00023180"/>
    </source>
</evidence>
<dbReference type="GO" id="GO:0071555">
    <property type="term" value="P:cell wall organization"/>
    <property type="evidence" value="ECO:0007669"/>
    <property type="project" value="UniProtKB-KW"/>
</dbReference>